<evidence type="ECO:0000313" key="12">
    <source>
        <dbReference type="EMBL" id="ADQ80533.1"/>
    </source>
</evidence>
<feature type="chain" id="PRO_5003187708" evidence="9">
    <location>
        <begin position="24"/>
        <end position="938"/>
    </location>
</feature>
<evidence type="ECO:0000259" key="10">
    <source>
        <dbReference type="Pfam" id="PF00675"/>
    </source>
</evidence>
<dbReference type="PANTHER" id="PTHR43690">
    <property type="entry name" value="NARDILYSIN"/>
    <property type="match status" value="1"/>
</dbReference>
<keyword evidence="9" id="KW-0732">Signal</keyword>
<protein>
    <submittedName>
        <fullName evidence="12">Peptidase M16 domain protein</fullName>
    </submittedName>
</protein>
<organism evidence="12 13">
    <name type="scientific">Paludibacter propionicigenes (strain DSM 17365 / JCM 13257 / WB4)</name>
    <dbReference type="NCBI Taxonomy" id="694427"/>
    <lineage>
        <taxon>Bacteria</taxon>
        <taxon>Pseudomonadati</taxon>
        <taxon>Bacteroidota</taxon>
        <taxon>Bacteroidia</taxon>
        <taxon>Bacteroidales</taxon>
        <taxon>Paludibacteraceae</taxon>
        <taxon>Paludibacter</taxon>
    </lineage>
</organism>
<sequence>MKKNLFRLFSVSLMLMLALQAGAQQVQPIPLDPKIRYGKLDNGLTYYIRANAEPKQRAEFFIAQNVGSILENDNQNGLAHFLEHMAFNGTKNFPGKGVISFLEKHGVKFGENINAYTALDETVYNLSDVPTIQEGVVDSALLVLHDWSSYITLDDKEIDSERGVIMEEWRTRFGADRRMWKESNKIKYPGSQYGIRDGIGDTAVIKHFKYDVIRDYYKKWYRPDLQAILVVGDIDVDKIEAKIKTLFSSIPKKENAGERPIYTVADNDKPIVALVSDKEANVTRITLEYKHEKLPAEIQLSVQGYAKGIADNLISTIIGERFNEITQQANAPFVGAMAGYGELVKSKDAFTMLAVPREGKEAEGLNALLLEAEKIKRFGFTNAELERAKTNMLKQFETSYKDRDHRKNNSLVTEYVRNFLHNEPVPGIEWEYQTIQAILPNLTVNVINQVAKSYITEKNLLVTITSPEKPTVKVPNNDQVLAAITEAGKAQLTAKAEETLNKPLVEKAPVAGKVIKKGQNPKLGTTEWTLSNGVRVIFKPTTFKQDEILLSAYSEGGLSKVKDISLLPSATLASTIVGNNGLGSYSQVDLNKILTGKVVSVQPQITNYEEGFGGKSSVNDFETMMQLVYLYYTAPRKDDNAFSALINMYRTSLANSATDPRKAFSDTINTLVTNRNPRTVIMNLNTITKVDQDKALAFFKERFANPADFTFILAGNVDPNNVKVSNAICTYLGGLKTTKVLEKFTDNNIRKPQGKVSNTFEKDMKTAKASNLVLYNGAMPYNIVNNTLVGAIGDILDIRYTESIREKEGGTYGVGVRAGISHQPIDNATLLMQFDTDPAKQAKLIGMIYDEVNEIVKNGPKTEDVQKVKQNLLKTYNENLRENGWWLNTVESYYHNQINYVDNYKNAVEAITPQSIQSTLAKLVSQGNVMEVVMKPTK</sequence>
<keyword evidence="3" id="KW-0645">Protease</keyword>
<dbReference type="Gene3D" id="3.30.830.10">
    <property type="entry name" value="Metalloenzyme, LuxS/M16 peptidase-like"/>
    <property type="match status" value="4"/>
</dbReference>
<dbReference type="SUPFAM" id="SSF63411">
    <property type="entry name" value="LuxS/MPP-like metallohydrolase"/>
    <property type="match status" value="4"/>
</dbReference>
<dbReference type="RefSeq" id="WP_013445902.1">
    <property type="nucleotide sequence ID" value="NC_014734.1"/>
</dbReference>
<evidence type="ECO:0000256" key="2">
    <source>
        <dbReference type="ARBA" id="ARBA00007261"/>
    </source>
</evidence>
<dbReference type="PANTHER" id="PTHR43690:SF34">
    <property type="entry name" value="ZINC PROTEASE PQQL-LIKE"/>
    <property type="match status" value="1"/>
</dbReference>
<keyword evidence="7" id="KW-0482">Metalloprotease</keyword>
<evidence type="ECO:0000256" key="9">
    <source>
        <dbReference type="SAM" id="SignalP"/>
    </source>
</evidence>
<keyword evidence="6" id="KW-0862">Zinc</keyword>
<feature type="domain" description="Peptidase M16 N-terminal" evidence="10">
    <location>
        <begin position="51"/>
        <end position="169"/>
    </location>
</feature>
<accession>E4T739</accession>
<evidence type="ECO:0000256" key="3">
    <source>
        <dbReference type="ARBA" id="ARBA00022670"/>
    </source>
</evidence>
<dbReference type="AlphaFoldDB" id="E4T739"/>
<dbReference type="STRING" id="694427.Palpr_2401"/>
<evidence type="ECO:0000256" key="8">
    <source>
        <dbReference type="RuleBase" id="RU004447"/>
    </source>
</evidence>
<proteinExistence type="inferred from homology"/>
<dbReference type="OrthoDB" id="9811314at2"/>
<dbReference type="InterPro" id="IPR011249">
    <property type="entry name" value="Metalloenz_LuxS/M16"/>
</dbReference>
<dbReference type="GO" id="GO:0006508">
    <property type="term" value="P:proteolysis"/>
    <property type="evidence" value="ECO:0007669"/>
    <property type="project" value="UniProtKB-KW"/>
</dbReference>
<keyword evidence="4" id="KW-0479">Metal-binding</keyword>
<name>E4T739_PALPW</name>
<dbReference type="eggNOG" id="COG0612">
    <property type="taxonomic scope" value="Bacteria"/>
</dbReference>
<evidence type="ECO:0000256" key="6">
    <source>
        <dbReference type="ARBA" id="ARBA00022833"/>
    </source>
</evidence>
<evidence type="ECO:0000256" key="1">
    <source>
        <dbReference type="ARBA" id="ARBA00001947"/>
    </source>
</evidence>
<comment type="cofactor">
    <cofactor evidence="1">
        <name>Zn(2+)</name>
        <dbReference type="ChEBI" id="CHEBI:29105"/>
    </cofactor>
</comment>
<comment type="similarity">
    <text evidence="2 8">Belongs to the peptidase M16 family.</text>
</comment>
<keyword evidence="5" id="KW-0378">Hydrolase</keyword>
<dbReference type="Pfam" id="PF05193">
    <property type="entry name" value="Peptidase_M16_C"/>
    <property type="match status" value="2"/>
</dbReference>
<reference evidence="12 13" key="2">
    <citation type="journal article" date="2011" name="Stand. Genomic Sci.">
        <title>Complete genome sequence of Paludibacter propionicigenes type strain (WB4).</title>
        <authorList>
            <person name="Gronow S."/>
            <person name="Munk C."/>
            <person name="Lapidus A."/>
            <person name="Nolan M."/>
            <person name="Lucas S."/>
            <person name="Hammon N."/>
            <person name="Deshpande S."/>
            <person name="Cheng J.F."/>
            <person name="Tapia R."/>
            <person name="Han C."/>
            <person name="Goodwin L."/>
            <person name="Pitluck S."/>
            <person name="Liolios K."/>
            <person name="Ivanova N."/>
            <person name="Mavromatis K."/>
            <person name="Mikhailova N."/>
            <person name="Pati A."/>
            <person name="Chen A."/>
            <person name="Palaniappan K."/>
            <person name="Land M."/>
            <person name="Hauser L."/>
            <person name="Chang Y.J."/>
            <person name="Jeffries C.D."/>
            <person name="Brambilla E."/>
            <person name="Rohde M."/>
            <person name="Goker M."/>
            <person name="Detter J.C."/>
            <person name="Woyke T."/>
            <person name="Bristow J."/>
            <person name="Eisen J.A."/>
            <person name="Markowitz V."/>
            <person name="Hugenholtz P."/>
            <person name="Kyrpides N.C."/>
            <person name="Klenk H.P."/>
        </authorList>
    </citation>
    <scope>NUCLEOTIDE SEQUENCE [LARGE SCALE GENOMIC DNA]</scope>
    <source>
        <strain evidence="13">DSM 17365 / JCM 13257 / WB4</strain>
    </source>
</reference>
<feature type="signal peptide" evidence="9">
    <location>
        <begin position="1"/>
        <end position="23"/>
    </location>
</feature>
<dbReference type="Pfam" id="PF00675">
    <property type="entry name" value="Peptidase_M16"/>
    <property type="match status" value="1"/>
</dbReference>
<evidence type="ECO:0000256" key="7">
    <source>
        <dbReference type="ARBA" id="ARBA00023049"/>
    </source>
</evidence>
<dbReference type="Proteomes" id="UP000008718">
    <property type="component" value="Chromosome"/>
</dbReference>
<dbReference type="InterPro" id="IPR050626">
    <property type="entry name" value="Peptidase_M16"/>
</dbReference>
<dbReference type="GO" id="GO:0046872">
    <property type="term" value="F:metal ion binding"/>
    <property type="evidence" value="ECO:0007669"/>
    <property type="project" value="UniProtKB-KW"/>
</dbReference>
<dbReference type="InterPro" id="IPR007863">
    <property type="entry name" value="Peptidase_M16_C"/>
</dbReference>
<evidence type="ECO:0000256" key="5">
    <source>
        <dbReference type="ARBA" id="ARBA00022801"/>
    </source>
</evidence>
<evidence type="ECO:0000313" key="13">
    <source>
        <dbReference type="Proteomes" id="UP000008718"/>
    </source>
</evidence>
<keyword evidence="13" id="KW-1185">Reference proteome</keyword>
<dbReference type="KEGG" id="ppn:Palpr_2401"/>
<feature type="domain" description="Peptidase M16 C-terminal" evidence="11">
    <location>
        <begin position="208"/>
        <end position="391"/>
    </location>
</feature>
<dbReference type="InterPro" id="IPR011765">
    <property type="entry name" value="Pept_M16_N"/>
</dbReference>
<dbReference type="GO" id="GO:0004222">
    <property type="term" value="F:metalloendopeptidase activity"/>
    <property type="evidence" value="ECO:0007669"/>
    <property type="project" value="InterPro"/>
</dbReference>
<evidence type="ECO:0000259" key="11">
    <source>
        <dbReference type="Pfam" id="PF05193"/>
    </source>
</evidence>
<reference key="1">
    <citation type="submission" date="2010-11" db="EMBL/GenBank/DDBJ databases">
        <title>The complete genome of Paludibacter propionicigenes DSM 17365.</title>
        <authorList>
            <consortium name="US DOE Joint Genome Institute (JGI-PGF)"/>
            <person name="Lucas S."/>
            <person name="Copeland A."/>
            <person name="Lapidus A."/>
            <person name="Bruce D."/>
            <person name="Goodwin L."/>
            <person name="Pitluck S."/>
            <person name="Kyrpides N."/>
            <person name="Mavromatis K."/>
            <person name="Ivanova N."/>
            <person name="Munk A.C."/>
            <person name="Brettin T."/>
            <person name="Detter J.C."/>
            <person name="Han C."/>
            <person name="Tapia R."/>
            <person name="Land M."/>
            <person name="Hauser L."/>
            <person name="Markowitz V."/>
            <person name="Cheng J.-F."/>
            <person name="Hugenholtz P."/>
            <person name="Woyke T."/>
            <person name="Wu D."/>
            <person name="Gronow S."/>
            <person name="Wellnitz S."/>
            <person name="Brambilla E."/>
            <person name="Klenk H.-P."/>
            <person name="Eisen J.A."/>
        </authorList>
    </citation>
    <scope>NUCLEOTIDE SEQUENCE</scope>
    <source>
        <strain>WB4</strain>
    </source>
</reference>
<dbReference type="PROSITE" id="PS00143">
    <property type="entry name" value="INSULINASE"/>
    <property type="match status" value="1"/>
</dbReference>
<dbReference type="InterPro" id="IPR001431">
    <property type="entry name" value="Pept_M16_Zn_BS"/>
</dbReference>
<feature type="domain" description="Peptidase M16 C-terminal" evidence="11">
    <location>
        <begin position="691"/>
        <end position="872"/>
    </location>
</feature>
<dbReference type="HOGENOM" id="CLU_008156_0_0_10"/>
<dbReference type="EMBL" id="CP002345">
    <property type="protein sequence ID" value="ADQ80533.1"/>
    <property type="molecule type" value="Genomic_DNA"/>
</dbReference>
<gene>
    <name evidence="12" type="ordered locus">Palpr_2401</name>
</gene>
<evidence type="ECO:0000256" key="4">
    <source>
        <dbReference type="ARBA" id="ARBA00022723"/>
    </source>
</evidence>